<dbReference type="AlphaFoldDB" id="A0A853DK15"/>
<keyword evidence="1" id="KW-0732">Signal</keyword>
<protein>
    <recommendedName>
        <fullName evidence="2">GH16 domain-containing protein</fullName>
    </recommendedName>
</protein>
<dbReference type="RefSeq" id="WP_179481477.1">
    <property type="nucleotide sequence ID" value="NZ_JACCFW010000001.1"/>
</dbReference>
<organism evidence="3 4">
    <name type="scientific">Allobranchiibius huperziae</name>
    <dbReference type="NCBI Taxonomy" id="1874116"/>
    <lineage>
        <taxon>Bacteria</taxon>
        <taxon>Bacillati</taxon>
        <taxon>Actinomycetota</taxon>
        <taxon>Actinomycetes</taxon>
        <taxon>Micrococcales</taxon>
        <taxon>Dermacoccaceae</taxon>
        <taxon>Allobranchiibius</taxon>
    </lineage>
</organism>
<dbReference type="Gene3D" id="2.60.120.200">
    <property type="match status" value="1"/>
</dbReference>
<sequence>MKRRIVAVSVALTLSTATAVTLPAHAATTTNHYRRLVANLEFNRGNVPAGSRWNPTDNSGDLPSSNPYASTMTTYPSGWGTPAQGYYHPERTMSVANGVLTIRALGTQGTEWGGSVLPIATDNKVGSRRYGRIEYRLRATGAAGHSFAAFEWPSDDNWVYEMDATEGFETPGTTVGGTYHYNGAAGQQGFTARQHQQMSNWHTFQINWWPGGQSVWIDRRYLEYDDTAAGHLAPTQIMRFLLQTNKAWNGTPANGSTGTVQLAYVKEWAYNN</sequence>
<dbReference type="EMBL" id="JACCFW010000001">
    <property type="protein sequence ID" value="NYJ75091.1"/>
    <property type="molecule type" value="Genomic_DNA"/>
</dbReference>
<dbReference type="PROSITE" id="PS51762">
    <property type="entry name" value="GH16_2"/>
    <property type="match status" value="1"/>
</dbReference>
<proteinExistence type="predicted"/>
<gene>
    <name evidence="3" type="ORF">HNR15_002054</name>
</gene>
<evidence type="ECO:0000313" key="4">
    <source>
        <dbReference type="Proteomes" id="UP000571817"/>
    </source>
</evidence>
<dbReference type="Proteomes" id="UP000571817">
    <property type="component" value="Unassembled WGS sequence"/>
</dbReference>
<dbReference type="GO" id="GO:0005975">
    <property type="term" value="P:carbohydrate metabolic process"/>
    <property type="evidence" value="ECO:0007669"/>
    <property type="project" value="InterPro"/>
</dbReference>
<evidence type="ECO:0000259" key="2">
    <source>
        <dbReference type="PROSITE" id="PS51762"/>
    </source>
</evidence>
<dbReference type="InterPro" id="IPR013320">
    <property type="entry name" value="ConA-like_dom_sf"/>
</dbReference>
<feature type="signal peptide" evidence="1">
    <location>
        <begin position="1"/>
        <end position="26"/>
    </location>
</feature>
<dbReference type="InterPro" id="IPR000757">
    <property type="entry name" value="Beta-glucanase-like"/>
</dbReference>
<comment type="caution">
    <text evidence="3">The sequence shown here is derived from an EMBL/GenBank/DDBJ whole genome shotgun (WGS) entry which is preliminary data.</text>
</comment>
<feature type="chain" id="PRO_5032855462" description="GH16 domain-containing protein" evidence="1">
    <location>
        <begin position="27"/>
        <end position="272"/>
    </location>
</feature>
<reference evidence="3 4" key="1">
    <citation type="submission" date="2020-07" db="EMBL/GenBank/DDBJ databases">
        <title>Sequencing the genomes of 1000 actinobacteria strains.</title>
        <authorList>
            <person name="Klenk H.-P."/>
        </authorList>
    </citation>
    <scope>NUCLEOTIDE SEQUENCE [LARGE SCALE GENOMIC DNA]</scope>
    <source>
        <strain evidence="3 4">DSM 29531</strain>
    </source>
</reference>
<dbReference type="Pfam" id="PF00722">
    <property type="entry name" value="Glyco_hydro_16"/>
    <property type="match status" value="1"/>
</dbReference>
<evidence type="ECO:0000256" key="1">
    <source>
        <dbReference type="SAM" id="SignalP"/>
    </source>
</evidence>
<feature type="domain" description="GH16" evidence="2">
    <location>
        <begin position="40"/>
        <end position="272"/>
    </location>
</feature>
<keyword evidence="4" id="KW-1185">Reference proteome</keyword>
<name>A0A853DK15_9MICO</name>
<evidence type="ECO:0000313" key="3">
    <source>
        <dbReference type="EMBL" id="NYJ75091.1"/>
    </source>
</evidence>
<dbReference type="GO" id="GO:0004553">
    <property type="term" value="F:hydrolase activity, hydrolyzing O-glycosyl compounds"/>
    <property type="evidence" value="ECO:0007669"/>
    <property type="project" value="InterPro"/>
</dbReference>
<dbReference type="SUPFAM" id="SSF49899">
    <property type="entry name" value="Concanavalin A-like lectins/glucanases"/>
    <property type="match status" value="1"/>
</dbReference>
<accession>A0A853DK15</accession>